<proteinExistence type="predicted"/>
<dbReference type="EMBL" id="JACHJL010000004">
    <property type="protein sequence ID" value="MBB5934959.1"/>
    <property type="molecule type" value="Genomic_DNA"/>
</dbReference>
<gene>
    <name evidence="1" type="ORF">FHS42_002009</name>
</gene>
<organism evidence="1 2">
    <name type="scientific">Streptomyces zagrosensis</name>
    <dbReference type="NCBI Taxonomy" id="1042984"/>
    <lineage>
        <taxon>Bacteria</taxon>
        <taxon>Bacillati</taxon>
        <taxon>Actinomycetota</taxon>
        <taxon>Actinomycetes</taxon>
        <taxon>Kitasatosporales</taxon>
        <taxon>Streptomycetaceae</taxon>
        <taxon>Streptomyces</taxon>
    </lineage>
</organism>
<evidence type="ECO:0000313" key="2">
    <source>
        <dbReference type="Proteomes" id="UP000588098"/>
    </source>
</evidence>
<keyword evidence="2" id="KW-1185">Reference proteome</keyword>
<evidence type="ECO:0000313" key="1">
    <source>
        <dbReference type="EMBL" id="MBB5934959.1"/>
    </source>
</evidence>
<accession>A0A7W9Q7U3</accession>
<comment type="caution">
    <text evidence="1">The sequence shown here is derived from an EMBL/GenBank/DDBJ whole genome shotgun (WGS) entry which is preliminary data.</text>
</comment>
<dbReference type="Proteomes" id="UP000588098">
    <property type="component" value="Unassembled WGS sequence"/>
</dbReference>
<name>A0A7W9Q7U3_9ACTN</name>
<dbReference type="RefSeq" id="WP_184570983.1">
    <property type="nucleotide sequence ID" value="NZ_JACHJL010000004.1"/>
</dbReference>
<dbReference type="AlphaFoldDB" id="A0A7W9Q7U3"/>
<protein>
    <submittedName>
        <fullName evidence="1">Uncharacterized protein</fullName>
    </submittedName>
</protein>
<sequence length="57" mass="6018">MNTHSNTIVSQHTTSEGLVVWSRCGCGRLQMVLVPNGSNGRGLTAGGHDVQCPHCGR</sequence>
<reference evidence="1 2" key="1">
    <citation type="submission" date="2020-08" db="EMBL/GenBank/DDBJ databases">
        <title>Genomic Encyclopedia of Type Strains, Phase III (KMG-III): the genomes of soil and plant-associated and newly described type strains.</title>
        <authorList>
            <person name="Whitman W."/>
        </authorList>
    </citation>
    <scope>NUCLEOTIDE SEQUENCE [LARGE SCALE GENOMIC DNA]</scope>
    <source>
        <strain evidence="1 2">CECT 8305</strain>
    </source>
</reference>